<dbReference type="InterPro" id="IPR011992">
    <property type="entry name" value="EF-hand-dom_pair"/>
</dbReference>
<evidence type="ECO:0000259" key="4">
    <source>
        <dbReference type="PROSITE" id="PS50222"/>
    </source>
</evidence>
<keyword evidence="2" id="KW-0106">Calcium</keyword>
<evidence type="ECO:0000256" key="3">
    <source>
        <dbReference type="SAM" id="MobiDB-lite"/>
    </source>
</evidence>
<dbReference type="InterPro" id="IPR050230">
    <property type="entry name" value="CALM/Myosin/TropC-like"/>
</dbReference>
<dbReference type="Gene3D" id="1.10.238.10">
    <property type="entry name" value="EF-hand"/>
    <property type="match status" value="2"/>
</dbReference>
<proteinExistence type="predicted"/>
<accession>A0ABR4NBG9</accession>
<evidence type="ECO:0000313" key="6">
    <source>
        <dbReference type="Proteomes" id="UP001527925"/>
    </source>
</evidence>
<feature type="domain" description="EF-hand" evidence="4">
    <location>
        <begin position="208"/>
        <end position="241"/>
    </location>
</feature>
<feature type="region of interest" description="Disordered" evidence="3">
    <location>
        <begin position="1"/>
        <end position="56"/>
    </location>
</feature>
<dbReference type="PROSITE" id="PS50222">
    <property type="entry name" value="EF_HAND_2"/>
    <property type="match status" value="3"/>
</dbReference>
<feature type="domain" description="EF-hand" evidence="4">
    <location>
        <begin position="172"/>
        <end position="207"/>
    </location>
</feature>
<protein>
    <recommendedName>
        <fullName evidence="4">EF-hand domain-containing protein</fullName>
    </recommendedName>
</protein>
<gene>
    <name evidence="5" type="ORF">HK105_203611</name>
</gene>
<dbReference type="InterPro" id="IPR018247">
    <property type="entry name" value="EF_Hand_1_Ca_BS"/>
</dbReference>
<organism evidence="5 6">
    <name type="scientific">Polyrhizophydium stewartii</name>
    <dbReference type="NCBI Taxonomy" id="2732419"/>
    <lineage>
        <taxon>Eukaryota</taxon>
        <taxon>Fungi</taxon>
        <taxon>Fungi incertae sedis</taxon>
        <taxon>Chytridiomycota</taxon>
        <taxon>Chytridiomycota incertae sedis</taxon>
        <taxon>Chytridiomycetes</taxon>
        <taxon>Rhizophydiales</taxon>
        <taxon>Rhizophydiales incertae sedis</taxon>
        <taxon>Polyrhizophydium</taxon>
    </lineage>
</organism>
<comment type="caution">
    <text evidence="5">The sequence shown here is derived from an EMBL/GenBank/DDBJ whole genome shotgun (WGS) entry which is preliminary data.</text>
</comment>
<dbReference type="CDD" id="cd00051">
    <property type="entry name" value="EFh"/>
    <property type="match status" value="1"/>
</dbReference>
<dbReference type="PANTHER" id="PTHR23048:SF59">
    <property type="entry name" value="EF-HAND SUPERFAMILY PROTEIN"/>
    <property type="match status" value="1"/>
</dbReference>
<feature type="domain" description="EF-hand" evidence="4">
    <location>
        <begin position="73"/>
        <end position="108"/>
    </location>
</feature>
<dbReference type="EMBL" id="JADGIZ020000014">
    <property type="protein sequence ID" value="KAL2916832.1"/>
    <property type="molecule type" value="Genomic_DNA"/>
</dbReference>
<dbReference type="InterPro" id="IPR002048">
    <property type="entry name" value="EF_hand_dom"/>
</dbReference>
<dbReference type="SMART" id="SM00054">
    <property type="entry name" value="EFh"/>
    <property type="match status" value="3"/>
</dbReference>
<evidence type="ECO:0000256" key="1">
    <source>
        <dbReference type="ARBA" id="ARBA00022737"/>
    </source>
</evidence>
<keyword evidence="6" id="KW-1185">Reference proteome</keyword>
<feature type="compositionally biased region" description="Acidic residues" evidence="3">
    <location>
        <begin position="28"/>
        <end position="45"/>
    </location>
</feature>
<evidence type="ECO:0000256" key="2">
    <source>
        <dbReference type="ARBA" id="ARBA00022837"/>
    </source>
</evidence>
<sequence>MSALSEDISIADAAGPGDDTQNPPQADGEQEAQDAEQNADAEAEDPTGQNSFAQAAARRTSKFAARTKVLNLEQRKELEETFQLFDTDGSGTMEPAELRVVLWALGFDVDAAEIELMVSKFLGIEPDEAEDVSLTLDQFMVLMIEKMVWVHLRLALDEYVADRLSDEQNERDSPEKLMKAFQLFDSEKRGKFGAKDLRRVARDLNEPLGEEEMQLIIDELDKDGDGEIGIDDWMRAMSKTR</sequence>
<dbReference type="PANTHER" id="PTHR23048">
    <property type="entry name" value="MYOSIN LIGHT CHAIN 1, 3"/>
    <property type="match status" value="1"/>
</dbReference>
<dbReference type="Proteomes" id="UP001527925">
    <property type="component" value="Unassembled WGS sequence"/>
</dbReference>
<dbReference type="Pfam" id="PF13499">
    <property type="entry name" value="EF-hand_7"/>
    <property type="match status" value="1"/>
</dbReference>
<dbReference type="Pfam" id="PF13202">
    <property type="entry name" value="EF-hand_5"/>
    <property type="match status" value="1"/>
</dbReference>
<keyword evidence="1" id="KW-0677">Repeat</keyword>
<evidence type="ECO:0000313" key="5">
    <source>
        <dbReference type="EMBL" id="KAL2916832.1"/>
    </source>
</evidence>
<name>A0ABR4NBG9_9FUNG</name>
<reference evidence="5 6" key="1">
    <citation type="submission" date="2023-09" db="EMBL/GenBank/DDBJ databases">
        <title>Pangenome analysis of Batrachochytrium dendrobatidis and related Chytrids.</title>
        <authorList>
            <person name="Yacoub M.N."/>
            <person name="Stajich J.E."/>
            <person name="James T.Y."/>
        </authorList>
    </citation>
    <scope>NUCLEOTIDE SEQUENCE [LARGE SCALE GENOMIC DNA]</scope>
    <source>
        <strain evidence="5 6">JEL0888</strain>
    </source>
</reference>
<dbReference type="SUPFAM" id="SSF47473">
    <property type="entry name" value="EF-hand"/>
    <property type="match status" value="1"/>
</dbReference>
<dbReference type="PROSITE" id="PS00018">
    <property type="entry name" value="EF_HAND_1"/>
    <property type="match status" value="2"/>
</dbReference>